<dbReference type="Proteomes" id="UP000195602">
    <property type="component" value="Unassembled WGS sequence"/>
</dbReference>
<feature type="region of interest" description="Disordered" evidence="7">
    <location>
        <begin position="116"/>
        <end position="136"/>
    </location>
</feature>
<dbReference type="KEGG" id="clus:A9F13_20g00154"/>
<dbReference type="PANTHER" id="PTHR43828:SF7">
    <property type="entry name" value="REGULATORY PROTEIN SWI4"/>
    <property type="match status" value="1"/>
</dbReference>
<dbReference type="PANTHER" id="PTHR43828">
    <property type="entry name" value="ASPARAGINASE"/>
    <property type="match status" value="1"/>
</dbReference>
<reference evidence="9 10" key="1">
    <citation type="submission" date="2017-04" db="EMBL/GenBank/DDBJ databases">
        <title>Draft genome of the yeast Clavispora lusitaniae type strain CBS 6936.</title>
        <authorList>
            <person name="Durrens P."/>
            <person name="Klopp C."/>
            <person name="Biteau N."/>
            <person name="Fitton-Ouhabi V."/>
            <person name="Dementhon K."/>
            <person name="Accoceberry I."/>
            <person name="Sherman D.J."/>
            <person name="Noel T."/>
        </authorList>
    </citation>
    <scope>NUCLEOTIDE SEQUENCE [LARGE SCALE GENOMIC DNA]</scope>
    <source>
        <strain evidence="9 10">CBS 6936</strain>
    </source>
</reference>
<name>A0AA91PW08_CLALS</name>
<dbReference type="Gene3D" id="3.10.260.10">
    <property type="entry name" value="Transcription regulator HTH, APSES-type DNA-binding domain"/>
    <property type="match status" value="1"/>
</dbReference>
<dbReference type="GO" id="GO:0030907">
    <property type="term" value="C:MBF transcription complex"/>
    <property type="evidence" value="ECO:0007669"/>
    <property type="project" value="TreeGrafter"/>
</dbReference>
<dbReference type="GO" id="GO:0001228">
    <property type="term" value="F:DNA-binding transcription activator activity, RNA polymerase II-specific"/>
    <property type="evidence" value="ECO:0007669"/>
    <property type="project" value="UniProtKB-ARBA"/>
</dbReference>
<dbReference type="Pfam" id="PF04383">
    <property type="entry name" value="KilA-N"/>
    <property type="match status" value="1"/>
</dbReference>
<dbReference type="Pfam" id="PF00023">
    <property type="entry name" value="Ank"/>
    <property type="match status" value="2"/>
</dbReference>
<feature type="region of interest" description="Disordered" evidence="7">
    <location>
        <begin position="149"/>
        <end position="175"/>
    </location>
</feature>
<protein>
    <recommendedName>
        <fullName evidence="5">Transcription factor MBP1</fullName>
    </recommendedName>
</protein>
<dbReference type="AlphaFoldDB" id="A0AA91PW08"/>
<evidence type="ECO:0000259" key="8">
    <source>
        <dbReference type="PROSITE" id="PS51299"/>
    </source>
</evidence>
<dbReference type="SMART" id="SM00248">
    <property type="entry name" value="ANK"/>
    <property type="match status" value="2"/>
</dbReference>
<dbReference type="InterPro" id="IPR036770">
    <property type="entry name" value="Ankyrin_rpt-contain_sf"/>
</dbReference>
<dbReference type="PROSITE" id="PS51299">
    <property type="entry name" value="HTH_APSES"/>
    <property type="match status" value="1"/>
</dbReference>
<dbReference type="PROSITE" id="PS50088">
    <property type="entry name" value="ANK_REPEAT"/>
    <property type="match status" value="2"/>
</dbReference>
<feature type="repeat" description="ANK" evidence="6">
    <location>
        <begin position="373"/>
        <end position="405"/>
    </location>
</feature>
<dbReference type="InterPro" id="IPR003163">
    <property type="entry name" value="Tscrpt_reg_HTH_APSES-type"/>
</dbReference>
<dbReference type="InterPro" id="IPR051642">
    <property type="entry name" value="SWI6-like"/>
</dbReference>
<evidence type="ECO:0000256" key="4">
    <source>
        <dbReference type="ARBA" id="ARBA00054211"/>
    </source>
</evidence>
<evidence type="ECO:0000256" key="7">
    <source>
        <dbReference type="SAM" id="MobiDB-lite"/>
    </source>
</evidence>
<dbReference type="Gene3D" id="1.25.40.20">
    <property type="entry name" value="Ankyrin repeat-containing domain"/>
    <property type="match status" value="1"/>
</dbReference>
<keyword evidence="1" id="KW-0677">Repeat</keyword>
<feature type="region of interest" description="Disordered" evidence="7">
    <location>
        <begin position="559"/>
        <end position="618"/>
    </location>
</feature>
<dbReference type="FunFam" id="3.10.260.10:FF:000004">
    <property type="entry name" value="Transcription factor MBP1"/>
    <property type="match status" value="1"/>
</dbReference>
<dbReference type="EMBL" id="LYUB02000020">
    <property type="protein sequence ID" value="OVF06524.1"/>
    <property type="molecule type" value="Genomic_DNA"/>
</dbReference>
<feature type="domain" description="HTH APSES-type" evidence="8">
    <location>
        <begin position="8"/>
        <end position="115"/>
    </location>
</feature>
<dbReference type="InterPro" id="IPR036887">
    <property type="entry name" value="HTH_APSES_sf"/>
</dbReference>
<evidence type="ECO:0000256" key="6">
    <source>
        <dbReference type="PROSITE-ProRule" id="PRU00023"/>
    </source>
</evidence>
<keyword evidence="3" id="KW-0238">DNA-binding</keyword>
<proteinExistence type="predicted"/>
<evidence type="ECO:0000256" key="5">
    <source>
        <dbReference type="ARBA" id="ARBA00073969"/>
    </source>
</evidence>
<comment type="function">
    <text evidence="4">Binds to MCB elements (Mlu I cell cycle box) found in the promoter of most DNA synthesis genes. Transcriptional activation by MBF has an important role in the transition from G1 to S phase. It may have a dual role in that it behaves as an activator of transcription at the G1-S boundary and as a repressor during other stages of the cell cycle.</text>
</comment>
<feature type="compositionally biased region" description="Polar residues" evidence="7">
    <location>
        <begin position="688"/>
        <end position="698"/>
    </location>
</feature>
<evidence type="ECO:0000256" key="2">
    <source>
        <dbReference type="ARBA" id="ARBA00023043"/>
    </source>
</evidence>
<feature type="region of interest" description="Disordered" evidence="7">
    <location>
        <begin position="287"/>
        <end position="322"/>
    </location>
</feature>
<feature type="compositionally biased region" description="Low complexity" evidence="7">
    <location>
        <begin position="240"/>
        <end position="260"/>
    </location>
</feature>
<evidence type="ECO:0000256" key="3">
    <source>
        <dbReference type="ARBA" id="ARBA00023125"/>
    </source>
</evidence>
<accession>A0AA91PW08</accession>
<gene>
    <name evidence="9" type="ORF">A9F13_20g00154</name>
</gene>
<keyword evidence="2 6" id="KW-0040">ANK repeat</keyword>
<dbReference type="InterPro" id="IPR018004">
    <property type="entry name" value="KilA/APSES_HTH"/>
</dbReference>
<feature type="region of interest" description="Disordered" evidence="7">
    <location>
        <begin position="676"/>
        <end position="728"/>
    </location>
</feature>
<sequence length="924" mass="104016">MAYEHPSVYIATYSNIEVYECSVGDSPIMRRCKDDWVNATQILKLCNFPKAKRTKILEKGVQQGLHEKVQGGYGRFQGTWIPLADARRLADEYGITAEMVPVLYIDVKDPSIIIPKKSKPPSSSTALNKDGTPVKRKYVKKAKKDNLTPKKMKFDDNLPPQAVFTQDYPPSLSTGEAHILQNNRSLPMQQIPMNSQQIQSSHLPAPFQQSDFPANNILNPNQRVHMENFQDYPNYQMQMQNYQQQQQQQHQQQQQQQHQQVVPSARQESKSYGYTGAIENVAQQQMLYQQQQHHSKGGSASTNDTNWSQDEHSRDSDTSVSSMEIKNNKALLEEDNSHPAQLLRFFSEEKAPIPYFLYNPPPDFNINEAIDDEGHTTLHWAASIGNLNLVHLLLSKGANPLVVSNYGLNPLSKSISFNNCYDLKNFPQIIDALESCLINTDINGRTPLHYLCQFAKVQTKLPSLSYYLGIIFNKLVFMSESNKGTGVNLMKNVIDHQDVNGDTCLHIAARSRCTQFVKFFLSNGARDDLINVNNETAKTIIIQQDLLVYNFDSPNMSLHPSLQAFQPSHQMPSDDQMNTRRSQGGPRLGTPIQASRHTETPDTQRTTIQDDDEYEEVNDHVSKEHLRTLLEEQAGTVEENKENIFEDLPKTALRSASPSKPHIGGVNAHIRHNVLRAPSGRGEAKTPSEITSSPTRSYSPHPPQLDDEGHVIDSSSSYGSSEEQNGRIPVKDVSSMMSGMVNLLTDSYIQELNGLKIESKRVKSILLEKKDLNNKCIERVKILLNKNGFEDVASLDEARKVVDEELNVFAQEIQHKEAQLTCSIEKAQAFELANLVQDNESQIQSQQEGGNGLPDNLELGVALTEAQIKRVDLVHKVVESVKNFAIDSKMNKYRKLISLSCGLRMEDIDGLIDGIEESLMEKSH</sequence>
<organism evidence="9 10">
    <name type="scientific">Clavispora lusitaniae</name>
    <name type="common">Candida lusitaniae</name>
    <dbReference type="NCBI Taxonomy" id="36911"/>
    <lineage>
        <taxon>Eukaryota</taxon>
        <taxon>Fungi</taxon>
        <taxon>Dikarya</taxon>
        <taxon>Ascomycota</taxon>
        <taxon>Saccharomycotina</taxon>
        <taxon>Pichiomycetes</taxon>
        <taxon>Metschnikowiaceae</taxon>
        <taxon>Clavispora</taxon>
    </lineage>
</organism>
<dbReference type="InterPro" id="IPR002110">
    <property type="entry name" value="Ankyrin_rpt"/>
</dbReference>
<dbReference type="SUPFAM" id="SSF48403">
    <property type="entry name" value="Ankyrin repeat"/>
    <property type="match status" value="1"/>
</dbReference>
<evidence type="ECO:0000313" key="9">
    <source>
        <dbReference type="EMBL" id="OVF06524.1"/>
    </source>
</evidence>
<dbReference type="GO" id="GO:0033309">
    <property type="term" value="C:SBF transcription complex"/>
    <property type="evidence" value="ECO:0007669"/>
    <property type="project" value="TreeGrafter"/>
</dbReference>
<feature type="compositionally biased region" description="Polar residues" evidence="7">
    <location>
        <begin position="298"/>
        <end position="308"/>
    </location>
</feature>
<dbReference type="SMART" id="SM01252">
    <property type="entry name" value="KilA-N"/>
    <property type="match status" value="1"/>
</dbReference>
<feature type="compositionally biased region" description="Polar residues" evidence="7">
    <location>
        <begin position="559"/>
        <end position="582"/>
    </location>
</feature>
<dbReference type="PROSITE" id="PS50297">
    <property type="entry name" value="ANK_REP_REGION"/>
    <property type="match status" value="2"/>
</dbReference>
<evidence type="ECO:0000313" key="10">
    <source>
        <dbReference type="Proteomes" id="UP000195602"/>
    </source>
</evidence>
<dbReference type="SUPFAM" id="SSF54616">
    <property type="entry name" value="DNA-binding domain of Mlu1-box binding protein MBP1"/>
    <property type="match status" value="1"/>
</dbReference>
<feature type="region of interest" description="Disordered" evidence="7">
    <location>
        <begin position="240"/>
        <end position="270"/>
    </location>
</feature>
<dbReference type="GO" id="GO:0003677">
    <property type="term" value="F:DNA binding"/>
    <property type="evidence" value="ECO:0007669"/>
    <property type="project" value="UniProtKB-KW"/>
</dbReference>
<feature type="region of interest" description="Disordered" evidence="7">
    <location>
        <begin position="195"/>
        <end position="218"/>
    </location>
</feature>
<comment type="caution">
    <text evidence="9">The sequence shown here is derived from an EMBL/GenBank/DDBJ whole genome shotgun (WGS) entry which is preliminary data.</text>
</comment>
<evidence type="ECO:0000256" key="1">
    <source>
        <dbReference type="ARBA" id="ARBA00022737"/>
    </source>
</evidence>
<feature type="repeat" description="ANK" evidence="6">
    <location>
        <begin position="500"/>
        <end position="532"/>
    </location>
</feature>